<evidence type="ECO:0000256" key="1">
    <source>
        <dbReference type="ARBA" id="ARBA00008276"/>
    </source>
</evidence>
<dbReference type="PANTHER" id="PTHR11136:SF0">
    <property type="entry name" value="DIHYDROFOLATE SYNTHETASE-RELATED"/>
    <property type="match status" value="1"/>
</dbReference>
<dbReference type="RefSeq" id="XP_008031227.1">
    <property type="nucleotide sequence ID" value="XM_008033036.1"/>
</dbReference>
<name>R0JYA6_EXST2</name>
<dbReference type="InterPro" id="IPR018109">
    <property type="entry name" value="Folylpolyglutamate_synth_CS"/>
</dbReference>
<proteinExistence type="inferred from homology"/>
<dbReference type="InterPro" id="IPR036615">
    <property type="entry name" value="Mur_ligase_C_dom_sf"/>
</dbReference>
<dbReference type="GeneID" id="19402825"/>
<evidence type="ECO:0000256" key="5">
    <source>
        <dbReference type="ARBA" id="ARBA00022840"/>
    </source>
</evidence>
<keyword evidence="3" id="KW-0479">Metal-binding</keyword>
<dbReference type="Gene3D" id="3.90.190.20">
    <property type="entry name" value="Mur ligase, C-terminal domain"/>
    <property type="match status" value="1"/>
</dbReference>
<evidence type="ECO:0000256" key="7">
    <source>
        <dbReference type="SAM" id="MobiDB-lite"/>
    </source>
</evidence>
<dbReference type="STRING" id="671987.R0JYA6"/>
<feature type="region of interest" description="Disordered" evidence="7">
    <location>
        <begin position="522"/>
        <end position="575"/>
    </location>
</feature>
<dbReference type="EMBL" id="KB908877">
    <property type="protein sequence ID" value="EOA81207.1"/>
    <property type="molecule type" value="Genomic_DNA"/>
</dbReference>
<dbReference type="InterPro" id="IPR001645">
    <property type="entry name" value="Folylpolyglutamate_synth"/>
</dbReference>
<reference evidence="9 10" key="1">
    <citation type="journal article" date="2012" name="PLoS Pathog.">
        <title>Diverse lifestyles and strategies of plant pathogenesis encoded in the genomes of eighteen Dothideomycetes fungi.</title>
        <authorList>
            <person name="Ohm R.A."/>
            <person name="Feau N."/>
            <person name="Henrissat B."/>
            <person name="Schoch C.L."/>
            <person name="Horwitz B.A."/>
            <person name="Barry K.W."/>
            <person name="Condon B.J."/>
            <person name="Copeland A.C."/>
            <person name="Dhillon B."/>
            <person name="Glaser F."/>
            <person name="Hesse C.N."/>
            <person name="Kosti I."/>
            <person name="LaButti K."/>
            <person name="Lindquist E.A."/>
            <person name="Lucas S."/>
            <person name="Salamov A.A."/>
            <person name="Bradshaw R.E."/>
            <person name="Ciuffetti L."/>
            <person name="Hamelin R.C."/>
            <person name="Kema G.H.J."/>
            <person name="Lawrence C."/>
            <person name="Scott J.A."/>
            <person name="Spatafora J.W."/>
            <person name="Turgeon B.G."/>
            <person name="de Wit P.J.G.M."/>
            <person name="Zhong S."/>
            <person name="Goodwin S.B."/>
            <person name="Grigoriev I.V."/>
        </authorList>
    </citation>
    <scope>NUCLEOTIDE SEQUENCE [LARGE SCALE GENOMIC DNA]</scope>
    <source>
        <strain evidence="10">28A</strain>
    </source>
</reference>
<feature type="region of interest" description="Disordered" evidence="7">
    <location>
        <begin position="467"/>
        <end position="497"/>
    </location>
</feature>
<dbReference type="Gene3D" id="3.40.1190.10">
    <property type="entry name" value="Mur-like, catalytic domain"/>
    <property type="match status" value="1"/>
</dbReference>
<accession>R0JYA6</accession>
<keyword evidence="10" id="KW-1185">Reference proteome</keyword>
<dbReference type="GO" id="GO:0005829">
    <property type="term" value="C:cytosol"/>
    <property type="evidence" value="ECO:0007669"/>
    <property type="project" value="TreeGrafter"/>
</dbReference>
<sequence>MIQPGLERISQLLNNVQFPWRAIHVAGTNGKGSICHYAATLIVRRKIKCGKFTSPHLIDRWDCISIDNQPVDEALFRKTEQHYLDLSLKNGINASPFEILTATAFDIFNQEQVEIGVVEVGMGGKHDATNILNNQAISVISKIARDHQDFLGNTLEEIALHKAGILRPRVPYIINPSSERNVQGTIQAYAKSIGAGLRLDHNPPDLRKALFKKHDWLEFTRHLPLVQRENATLAAIAARQALRRLGLYFRPFDIGRMLYKSRIVPNRGRMQLVRVPPIFGDYPQHKGRNILVDGAHNPDAAKSLSGYVQTVLRDSAIPGVGFPPRGGWPVTWVLAMTEGKDAQEYLQTLLQPGDNVITTSFGPVDGMPWVKPMDPQHLLEIAYRVQPRITGLAIPEGGAFRALCAAKFMTEKGRPIVLTGSLYLVGDFHRDLRSHNSNHFWTDPEFAQERDAMKTMLNVERSRVNRSLNPGLSDEVGRTSGKGEKRNTEWNRQISDREKKRAIQGELERLEREMELLAAEMPGIGHRQVSNAKVSSESTSSTESSKDQTESVAEETPIAKDEARIVPIQPNKTIE</sequence>
<evidence type="ECO:0000256" key="4">
    <source>
        <dbReference type="ARBA" id="ARBA00022741"/>
    </source>
</evidence>
<organism evidence="9 10">
    <name type="scientific">Exserohilum turcicum (strain 28A)</name>
    <name type="common">Northern leaf blight fungus</name>
    <name type="synonym">Setosphaeria turcica</name>
    <dbReference type="NCBI Taxonomy" id="671987"/>
    <lineage>
        <taxon>Eukaryota</taxon>
        <taxon>Fungi</taxon>
        <taxon>Dikarya</taxon>
        <taxon>Ascomycota</taxon>
        <taxon>Pezizomycotina</taxon>
        <taxon>Dothideomycetes</taxon>
        <taxon>Pleosporomycetidae</taxon>
        <taxon>Pleosporales</taxon>
        <taxon>Pleosporineae</taxon>
        <taxon>Pleosporaceae</taxon>
        <taxon>Exserohilum</taxon>
    </lineage>
</organism>
<gene>
    <name evidence="9" type="ORF">SETTUDRAFT_24707</name>
</gene>
<dbReference type="GO" id="GO:0008841">
    <property type="term" value="F:dihydrofolate synthase activity"/>
    <property type="evidence" value="ECO:0007669"/>
    <property type="project" value="TreeGrafter"/>
</dbReference>
<keyword evidence="2" id="KW-0436">Ligase</keyword>
<dbReference type="NCBIfam" id="TIGR01499">
    <property type="entry name" value="folC"/>
    <property type="match status" value="1"/>
</dbReference>
<evidence type="ECO:0000259" key="8">
    <source>
        <dbReference type="Pfam" id="PF08245"/>
    </source>
</evidence>
<keyword evidence="5" id="KW-0067">ATP-binding</keyword>
<dbReference type="HOGENOM" id="CLU_015869_2_1_1"/>
<protein>
    <recommendedName>
        <fullName evidence="8">Mur ligase central domain-containing protein</fullName>
    </recommendedName>
</protein>
<dbReference type="GO" id="GO:0004326">
    <property type="term" value="F:tetrahydrofolylpolyglutamate synthase activity"/>
    <property type="evidence" value="ECO:0007669"/>
    <property type="project" value="InterPro"/>
</dbReference>
<evidence type="ECO:0000313" key="10">
    <source>
        <dbReference type="Proteomes" id="UP000016935"/>
    </source>
</evidence>
<evidence type="ECO:0000313" key="9">
    <source>
        <dbReference type="EMBL" id="EOA81207.1"/>
    </source>
</evidence>
<dbReference type="GO" id="GO:0005524">
    <property type="term" value="F:ATP binding"/>
    <property type="evidence" value="ECO:0007669"/>
    <property type="project" value="UniProtKB-KW"/>
</dbReference>
<dbReference type="AlphaFoldDB" id="R0JYA6"/>
<keyword evidence="6" id="KW-0460">Magnesium</keyword>
<evidence type="ECO:0000256" key="3">
    <source>
        <dbReference type="ARBA" id="ARBA00022723"/>
    </source>
</evidence>
<reference evidence="9 10" key="2">
    <citation type="journal article" date="2013" name="PLoS Genet.">
        <title>Comparative genome structure, secondary metabolite, and effector coding capacity across Cochliobolus pathogens.</title>
        <authorList>
            <person name="Condon B.J."/>
            <person name="Leng Y."/>
            <person name="Wu D."/>
            <person name="Bushley K.E."/>
            <person name="Ohm R.A."/>
            <person name="Otillar R."/>
            <person name="Martin J."/>
            <person name="Schackwitz W."/>
            <person name="Grimwood J."/>
            <person name="MohdZainudin N."/>
            <person name="Xue C."/>
            <person name="Wang R."/>
            <person name="Manning V.A."/>
            <person name="Dhillon B."/>
            <person name="Tu Z.J."/>
            <person name="Steffenson B.J."/>
            <person name="Salamov A."/>
            <person name="Sun H."/>
            <person name="Lowry S."/>
            <person name="LaButti K."/>
            <person name="Han J."/>
            <person name="Copeland A."/>
            <person name="Lindquist E."/>
            <person name="Barry K."/>
            <person name="Schmutz J."/>
            <person name="Baker S.E."/>
            <person name="Ciuffetti L.M."/>
            <person name="Grigoriev I.V."/>
            <person name="Zhong S."/>
            <person name="Turgeon B.G."/>
        </authorList>
    </citation>
    <scope>NUCLEOTIDE SEQUENCE [LARGE SCALE GENOMIC DNA]</scope>
    <source>
        <strain evidence="10">28A</strain>
    </source>
</reference>
<evidence type="ECO:0000256" key="6">
    <source>
        <dbReference type="ARBA" id="ARBA00022842"/>
    </source>
</evidence>
<dbReference type="SUPFAM" id="SSF53623">
    <property type="entry name" value="MurD-like peptide ligases, catalytic domain"/>
    <property type="match status" value="1"/>
</dbReference>
<feature type="compositionally biased region" description="Basic and acidic residues" evidence="7">
    <location>
        <begin position="475"/>
        <end position="497"/>
    </location>
</feature>
<feature type="domain" description="Mur ligase central" evidence="8">
    <location>
        <begin position="25"/>
        <end position="168"/>
    </location>
</feature>
<dbReference type="GO" id="GO:0046872">
    <property type="term" value="F:metal ion binding"/>
    <property type="evidence" value="ECO:0007669"/>
    <property type="project" value="UniProtKB-KW"/>
</dbReference>
<dbReference type="eggNOG" id="KOG2525">
    <property type="taxonomic scope" value="Eukaryota"/>
</dbReference>
<dbReference type="PANTHER" id="PTHR11136">
    <property type="entry name" value="FOLYLPOLYGLUTAMATE SYNTHASE-RELATED"/>
    <property type="match status" value="1"/>
</dbReference>
<dbReference type="OrthoDB" id="5212574at2759"/>
<dbReference type="Pfam" id="PF08245">
    <property type="entry name" value="Mur_ligase_M"/>
    <property type="match status" value="1"/>
</dbReference>
<dbReference type="InterPro" id="IPR013221">
    <property type="entry name" value="Mur_ligase_cen"/>
</dbReference>
<evidence type="ECO:0000256" key="2">
    <source>
        <dbReference type="ARBA" id="ARBA00022598"/>
    </source>
</evidence>
<comment type="similarity">
    <text evidence="1">Belongs to the folylpolyglutamate synthase family.</text>
</comment>
<dbReference type="Proteomes" id="UP000016935">
    <property type="component" value="Unassembled WGS sequence"/>
</dbReference>
<dbReference type="InterPro" id="IPR036565">
    <property type="entry name" value="Mur-like_cat_sf"/>
</dbReference>
<dbReference type="GO" id="GO:0005739">
    <property type="term" value="C:mitochondrion"/>
    <property type="evidence" value="ECO:0007669"/>
    <property type="project" value="TreeGrafter"/>
</dbReference>
<dbReference type="SUPFAM" id="SSF53244">
    <property type="entry name" value="MurD-like peptide ligases, peptide-binding domain"/>
    <property type="match status" value="1"/>
</dbReference>
<keyword evidence="4" id="KW-0547">Nucleotide-binding</keyword>
<dbReference type="UniPathway" id="UPA00850"/>
<dbReference type="PROSITE" id="PS01012">
    <property type="entry name" value="FOLYLPOLYGLU_SYNT_2"/>
    <property type="match status" value="1"/>
</dbReference>